<dbReference type="PANTHER" id="PTHR43114:SF6">
    <property type="entry name" value="ADENINE DEAMINASE"/>
    <property type="match status" value="1"/>
</dbReference>
<dbReference type="InterPro" id="IPR032466">
    <property type="entry name" value="Metal_Hydrolase"/>
</dbReference>
<dbReference type="EC" id="3.5.4.4" evidence="7"/>
<dbReference type="EMBL" id="JBHUCO010000076">
    <property type="protein sequence ID" value="MFD1524117.1"/>
    <property type="molecule type" value="Genomic_DNA"/>
</dbReference>
<keyword evidence="4 7" id="KW-0378">Hydrolase</keyword>
<organism evidence="7 8">
    <name type="scientific">Pseudonocardia yunnanensis</name>
    <dbReference type="NCBI Taxonomy" id="58107"/>
    <lineage>
        <taxon>Bacteria</taxon>
        <taxon>Bacillati</taxon>
        <taxon>Actinomycetota</taxon>
        <taxon>Actinomycetes</taxon>
        <taxon>Pseudonocardiales</taxon>
        <taxon>Pseudonocardiaceae</taxon>
        <taxon>Pseudonocardia</taxon>
    </lineage>
</organism>
<dbReference type="InterPro" id="IPR001365">
    <property type="entry name" value="A_deaminase_dom"/>
</dbReference>
<name>A0ABW4FAT8_9PSEU</name>
<evidence type="ECO:0000256" key="4">
    <source>
        <dbReference type="ARBA" id="ARBA00022801"/>
    </source>
</evidence>
<dbReference type="NCBIfam" id="TIGR01430">
    <property type="entry name" value="aden_deam"/>
    <property type="match status" value="1"/>
</dbReference>
<dbReference type="SUPFAM" id="SSF51556">
    <property type="entry name" value="Metallo-dependent hydrolases"/>
    <property type="match status" value="1"/>
</dbReference>
<evidence type="ECO:0000256" key="3">
    <source>
        <dbReference type="ARBA" id="ARBA00022723"/>
    </source>
</evidence>
<keyword evidence="8" id="KW-1185">Reference proteome</keyword>
<keyword evidence="5" id="KW-0862">Zinc</keyword>
<evidence type="ECO:0000256" key="2">
    <source>
        <dbReference type="ARBA" id="ARBA00006676"/>
    </source>
</evidence>
<evidence type="ECO:0000256" key="5">
    <source>
        <dbReference type="ARBA" id="ARBA00022833"/>
    </source>
</evidence>
<dbReference type="PANTHER" id="PTHR43114">
    <property type="entry name" value="ADENINE DEAMINASE"/>
    <property type="match status" value="1"/>
</dbReference>
<sequence>MVRDLAQLPKAHLHLHLEGAMRPSTLADLAAAAGVAVPPVRGYTSFGEFGLQYRAASALIVTEDDLRRVVREVVDDAADDGAVWVEPHFYPPRYVGELGTADEVLEIVLDEGRRAADRRGIGCGWIVSALRDFDPAQAMELAKLAARYADSGVVSFGLAADEALFPPEPFAEAFGIARDAGLISAPHAGELAGPASVYGALDALGARRICHGVRAIEDPALVERLATEEVVLDICPTSNVMLAVVPSFEEHPLVRLLDAGVRCTLNGDDPLLFGPGLLGEYELARTTMGLSDERLAQLARSSLVGSGAPPEFVDDGVERIEEWLTSAP</sequence>
<evidence type="ECO:0000313" key="8">
    <source>
        <dbReference type="Proteomes" id="UP001597114"/>
    </source>
</evidence>
<reference evidence="8" key="1">
    <citation type="journal article" date="2019" name="Int. J. Syst. Evol. Microbiol.">
        <title>The Global Catalogue of Microorganisms (GCM) 10K type strain sequencing project: providing services to taxonomists for standard genome sequencing and annotation.</title>
        <authorList>
            <consortium name="The Broad Institute Genomics Platform"/>
            <consortium name="The Broad Institute Genome Sequencing Center for Infectious Disease"/>
            <person name="Wu L."/>
            <person name="Ma J."/>
        </authorList>
    </citation>
    <scope>NUCLEOTIDE SEQUENCE [LARGE SCALE GENOMIC DNA]</scope>
    <source>
        <strain evidence="8">CCM 7043</strain>
    </source>
</reference>
<dbReference type="RefSeq" id="WP_379659459.1">
    <property type="nucleotide sequence ID" value="NZ_JBHUCO010000076.1"/>
</dbReference>
<dbReference type="GO" id="GO:0016787">
    <property type="term" value="F:hydrolase activity"/>
    <property type="evidence" value="ECO:0007669"/>
    <property type="project" value="UniProtKB-KW"/>
</dbReference>
<protein>
    <submittedName>
        <fullName evidence="7">Adenosine deaminase</fullName>
        <ecNumber evidence="7">3.5.4.4</ecNumber>
    </submittedName>
</protein>
<proteinExistence type="inferred from homology"/>
<gene>
    <name evidence="7" type="primary">add</name>
    <name evidence="7" type="ORF">ACFSJD_41985</name>
</gene>
<comment type="cofactor">
    <cofactor evidence="1">
        <name>Zn(2+)</name>
        <dbReference type="ChEBI" id="CHEBI:29105"/>
    </cofactor>
</comment>
<dbReference type="Gene3D" id="3.20.20.140">
    <property type="entry name" value="Metal-dependent hydrolases"/>
    <property type="match status" value="1"/>
</dbReference>
<dbReference type="InterPro" id="IPR006330">
    <property type="entry name" value="Ado/ade_deaminase"/>
</dbReference>
<evidence type="ECO:0000313" key="7">
    <source>
        <dbReference type="EMBL" id="MFD1524117.1"/>
    </source>
</evidence>
<keyword evidence="3" id="KW-0479">Metal-binding</keyword>
<dbReference type="Proteomes" id="UP001597114">
    <property type="component" value="Unassembled WGS sequence"/>
</dbReference>
<comment type="similarity">
    <text evidence="2">Belongs to the metallo-dependent hydrolases superfamily. Adenosine and AMP deaminases family.</text>
</comment>
<evidence type="ECO:0000256" key="1">
    <source>
        <dbReference type="ARBA" id="ARBA00001947"/>
    </source>
</evidence>
<feature type="domain" description="Adenosine deaminase" evidence="6">
    <location>
        <begin position="9"/>
        <end position="310"/>
    </location>
</feature>
<dbReference type="Pfam" id="PF00962">
    <property type="entry name" value="A_deaminase"/>
    <property type="match status" value="1"/>
</dbReference>
<evidence type="ECO:0000259" key="6">
    <source>
        <dbReference type="Pfam" id="PF00962"/>
    </source>
</evidence>
<accession>A0ABW4FAT8</accession>
<comment type="caution">
    <text evidence="7">The sequence shown here is derived from an EMBL/GenBank/DDBJ whole genome shotgun (WGS) entry which is preliminary data.</text>
</comment>